<dbReference type="AlphaFoldDB" id="A0A844TFD5"/>
<dbReference type="SUPFAM" id="SSF160631">
    <property type="entry name" value="SMI1/KNR4-like"/>
    <property type="match status" value="1"/>
</dbReference>
<dbReference type="EMBL" id="WQNE01000038">
    <property type="protein sequence ID" value="MVT77728.1"/>
    <property type="molecule type" value="Genomic_DNA"/>
</dbReference>
<dbReference type="InterPro" id="IPR037883">
    <property type="entry name" value="Knr4/Smi1-like_sf"/>
</dbReference>
<evidence type="ECO:0000259" key="1">
    <source>
        <dbReference type="SMART" id="SM00860"/>
    </source>
</evidence>
<organism evidence="2 3">
    <name type="scientific">Bradyrhizobium cajani</name>
    <dbReference type="NCBI Taxonomy" id="1928661"/>
    <lineage>
        <taxon>Bacteria</taxon>
        <taxon>Pseudomonadati</taxon>
        <taxon>Pseudomonadota</taxon>
        <taxon>Alphaproteobacteria</taxon>
        <taxon>Hyphomicrobiales</taxon>
        <taxon>Nitrobacteraceae</taxon>
        <taxon>Bradyrhizobium</taxon>
    </lineage>
</organism>
<proteinExistence type="predicted"/>
<dbReference type="Pfam" id="PF14568">
    <property type="entry name" value="SUKH_6"/>
    <property type="match status" value="1"/>
</dbReference>
<keyword evidence="3" id="KW-1185">Reference proteome</keyword>
<dbReference type="InterPro" id="IPR018958">
    <property type="entry name" value="Knr4/Smi1-like_dom"/>
</dbReference>
<reference evidence="2 3" key="1">
    <citation type="submission" date="2019-12" db="EMBL/GenBank/DDBJ databases">
        <title>Draft genome sequences Bradyrhizobium cajani AMBPC1010, Bradyrhizobium pachyrhizi AMBPC1040 and Bradyrhizobium yuanmingense ALSPC3051, three plant growth promoting strains isolated from nodules of Cajanus cajan L. in Dominican Republic.</title>
        <authorList>
            <person name="Flores-Felix J.D."/>
            <person name="Araujo J."/>
            <person name="Diaz-Alcantara C."/>
            <person name="Gonzalez-Andres F."/>
            <person name="Velazquez E."/>
        </authorList>
    </citation>
    <scope>NUCLEOTIDE SEQUENCE [LARGE SCALE GENOMIC DNA]</scope>
    <source>
        <strain evidence="2 3">1010</strain>
    </source>
</reference>
<protein>
    <submittedName>
        <fullName evidence="2">SMI1/KNR4 family protein</fullName>
    </submittedName>
</protein>
<comment type="caution">
    <text evidence="2">The sequence shown here is derived from an EMBL/GenBank/DDBJ whole genome shotgun (WGS) entry which is preliminary data.</text>
</comment>
<dbReference type="RefSeq" id="WP_157335624.1">
    <property type="nucleotide sequence ID" value="NZ_JANADL010000015.1"/>
</dbReference>
<dbReference type="SMART" id="SM00860">
    <property type="entry name" value="SMI1_KNR4"/>
    <property type="match status" value="1"/>
</dbReference>
<dbReference type="Proteomes" id="UP000449969">
    <property type="component" value="Unassembled WGS sequence"/>
</dbReference>
<dbReference type="Gene3D" id="3.40.1580.10">
    <property type="entry name" value="SMI1/KNR4-like"/>
    <property type="match status" value="1"/>
</dbReference>
<dbReference type="OrthoDB" id="4827574at2"/>
<sequence>MVRIYGDFDLTNFWYESDYASCEYVDGLPNQLAINAVQERLGYTLPAAYIELSCHQNGGQPRKTCIRSPSRTTWAEDHVAITGIYSIGSRKRCSLCGEFGSAFWVQEWGYPPIGIYFADCPSAGHDMICLDYRKCGPNGEPSVVHVDQEWDYRITFLAENFESFIRGLNSEAAFDN</sequence>
<accession>A0A844TFD5</accession>
<gene>
    <name evidence="2" type="ORF">GPL20_32530</name>
</gene>
<feature type="domain" description="Knr4/Smi1-like" evidence="1">
    <location>
        <begin position="28"/>
        <end position="167"/>
    </location>
</feature>
<evidence type="ECO:0000313" key="2">
    <source>
        <dbReference type="EMBL" id="MVT77728.1"/>
    </source>
</evidence>
<name>A0A844TFD5_9BRAD</name>
<evidence type="ECO:0000313" key="3">
    <source>
        <dbReference type="Proteomes" id="UP000449969"/>
    </source>
</evidence>